<dbReference type="AlphaFoldDB" id="G8BXZ8"/>
<sequence length="338" mass="39746">MAVNELLYLYAGENKPRIKLTCTHTFRSVESLAAYMQEVQDNYYLELQTCMTITDNLKIYSNTRSADDLFYILEFNEVNRSLYLWKSEGSWDVNDAIASFYSRNVVEDKEANVERNSVDRFLSDRRCGKYLDREEWRNFIRGIDFNWAEKGAMDSFWGFFLELMNLEEKKSVCTGNDVDSEGKLLVYRSLIILSILKTRVLQNKIKLKATFLEYYNRMAGLGSRSPSIDSSYSSAASILEENIEELKTCEGDTSQDENELDINYLYEKPVPQYSMHDKNKINRIHKKLTTKNIDNSTIVDNFNKHFKYIIDDYETYHLKFNQIKKRKYTKRNSLPSTD</sequence>
<reference evidence="1 2" key="1">
    <citation type="journal article" date="2011" name="Proc. Natl. Acad. Sci. U.S.A.">
        <title>Evolutionary erosion of yeast sex chromosomes by mating-type switching accidents.</title>
        <authorList>
            <person name="Gordon J.L."/>
            <person name="Armisen D."/>
            <person name="Proux-Wera E."/>
            <person name="Oheigeartaigh S.S."/>
            <person name="Byrne K.P."/>
            <person name="Wolfe K.H."/>
        </authorList>
    </citation>
    <scope>NUCLEOTIDE SEQUENCE [LARGE SCALE GENOMIC DNA]</scope>
    <source>
        <strain evidence="2">ATCC 24235 / CBS 4417 / NBRC 1672 / NRRL Y-8282 / UCD 70-5</strain>
    </source>
</reference>
<dbReference type="OrthoDB" id="4070108at2759"/>
<name>G8BXZ8_TETPH</name>
<dbReference type="RefSeq" id="XP_003687210.1">
    <property type="nucleotide sequence ID" value="XM_003687162.1"/>
</dbReference>
<organism evidence="1 2">
    <name type="scientific">Tetrapisispora phaffii (strain ATCC 24235 / CBS 4417 / NBRC 1672 / NRRL Y-8282 / UCD 70-5)</name>
    <name type="common">Yeast</name>
    <name type="synonym">Fabospora phaffii</name>
    <dbReference type="NCBI Taxonomy" id="1071381"/>
    <lineage>
        <taxon>Eukaryota</taxon>
        <taxon>Fungi</taxon>
        <taxon>Dikarya</taxon>
        <taxon>Ascomycota</taxon>
        <taxon>Saccharomycotina</taxon>
        <taxon>Saccharomycetes</taxon>
        <taxon>Saccharomycetales</taxon>
        <taxon>Saccharomycetaceae</taxon>
        <taxon>Tetrapisispora</taxon>
    </lineage>
</organism>
<evidence type="ECO:0000313" key="1">
    <source>
        <dbReference type="EMBL" id="CCE64776.1"/>
    </source>
</evidence>
<keyword evidence="2" id="KW-1185">Reference proteome</keyword>
<dbReference type="EMBL" id="HE612864">
    <property type="protein sequence ID" value="CCE64776.1"/>
    <property type="molecule type" value="Genomic_DNA"/>
</dbReference>
<dbReference type="eggNOG" id="ENOG502RZH0">
    <property type="taxonomic scope" value="Eukaryota"/>
</dbReference>
<proteinExistence type="predicted"/>
<dbReference type="OMA" id="MEELYVY"/>
<protein>
    <submittedName>
        <fullName evidence="1">Uncharacterized protein</fullName>
    </submittedName>
</protein>
<gene>
    <name evidence="1" type="primary">TPHA0I02750</name>
    <name evidence="1" type="ordered locus">TPHA_0I02750</name>
</gene>
<dbReference type="GeneID" id="11534633"/>
<dbReference type="KEGG" id="tpf:TPHA_0I02750"/>
<dbReference type="Proteomes" id="UP000005666">
    <property type="component" value="Chromosome 9"/>
</dbReference>
<evidence type="ECO:0000313" key="2">
    <source>
        <dbReference type="Proteomes" id="UP000005666"/>
    </source>
</evidence>
<dbReference type="HOGENOM" id="CLU_079711_0_0_1"/>
<accession>G8BXZ8</accession>